<dbReference type="InterPro" id="IPR042094">
    <property type="entry name" value="T2SS_GspF_sf"/>
</dbReference>
<feature type="transmembrane region" description="Helical" evidence="6">
    <location>
        <begin position="82"/>
        <end position="107"/>
    </location>
</feature>
<sequence length="296" mass="31430">MTRVGFMLLTIEQANRLPSNIQGAAGNFARVLPFLGEALRYARLNITAAGYLAGAILSAMGYALIFGVLFGFLGFITGGGEIIAGVTLGVAAGFSGFLGAFAVHLIYPRIIAQNARAGIDQGLIFALKSLLIQVSSGVSLYDSMSNVAKSKYGTISQEFQTVVQEINAGMTEATALERLALRTESEFLKKTVWQLVTSLRTGSSVASALQAIVNTLTEYQSRVIKSYAAELNLYILMYLLIAAALPTIGITFMVILSAVGGNEISEGTIFMAVGSALVIQVVMIGFIRTRAPQGMF</sequence>
<dbReference type="Gene3D" id="1.20.81.30">
    <property type="entry name" value="Type II secretion system (T2SS), domain F"/>
    <property type="match status" value="1"/>
</dbReference>
<feature type="transmembrane region" description="Helical" evidence="6">
    <location>
        <begin position="268"/>
        <end position="287"/>
    </location>
</feature>
<evidence type="ECO:0000256" key="2">
    <source>
        <dbReference type="ARBA" id="ARBA00022475"/>
    </source>
</evidence>
<dbReference type="InterPro" id="IPR018076">
    <property type="entry name" value="T2SS_GspF_dom"/>
</dbReference>
<gene>
    <name evidence="8" type="ORF">IPJ89_03120</name>
</gene>
<dbReference type="PANTHER" id="PTHR35402:SF1">
    <property type="entry name" value="TYPE II SECRETION SYSTEM PROTEIN GSPF DOMAIN-CONTAINING PROTEIN"/>
    <property type="match status" value="1"/>
</dbReference>
<name>A0A7T9DJ14_9ARCH</name>
<dbReference type="AlphaFoldDB" id="A0A7T9DJ14"/>
<evidence type="ECO:0000256" key="4">
    <source>
        <dbReference type="ARBA" id="ARBA00022989"/>
    </source>
</evidence>
<accession>A0A7T9DJ14</accession>
<feature type="transmembrane region" description="Helical" evidence="6">
    <location>
        <begin position="231"/>
        <end position="256"/>
    </location>
</feature>
<proteinExistence type="predicted"/>
<dbReference type="GO" id="GO:0005886">
    <property type="term" value="C:plasma membrane"/>
    <property type="evidence" value="ECO:0007669"/>
    <property type="project" value="UniProtKB-SubCell"/>
</dbReference>
<dbReference type="InterPro" id="IPR056569">
    <property type="entry name" value="ArlJ-like"/>
</dbReference>
<organism evidence="8">
    <name type="scientific">Candidatus Iainarchaeum sp</name>
    <dbReference type="NCBI Taxonomy" id="3101447"/>
    <lineage>
        <taxon>Archaea</taxon>
        <taxon>Candidatus Iainarchaeota</taxon>
        <taxon>Candidatus Iainarchaeia</taxon>
        <taxon>Candidatus Iainarchaeales</taxon>
        <taxon>Candidatus Iainarchaeaceae</taxon>
        <taxon>Candidatus Iainarchaeum</taxon>
    </lineage>
</organism>
<dbReference type="Proteomes" id="UP000596004">
    <property type="component" value="Chromosome"/>
</dbReference>
<evidence type="ECO:0000256" key="1">
    <source>
        <dbReference type="ARBA" id="ARBA00004651"/>
    </source>
</evidence>
<dbReference type="Pfam" id="PF00482">
    <property type="entry name" value="T2SSF"/>
    <property type="match status" value="1"/>
</dbReference>
<keyword evidence="3 6" id="KW-0812">Transmembrane</keyword>
<dbReference type="PANTHER" id="PTHR35402">
    <property type="entry name" value="INTEGRAL MEMBRANE PROTEIN-RELATED"/>
    <property type="match status" value="1"/>
</dbReference>
<protein>
    <submittedName>
        <fullName evidence="8">Type II secretion system F family protein</fullName>
    </submittedName>
</protein>
<evidence type="ECO:0000256" key="3">
    <source>
        <dbReference type="ARBA" id="ARBA00022692"/>
    </source>
</evidence>
<feature type="domain" description="Type II secretion system protein GspF" evidence="7">
    <location>
        <begin position="127"/>
        <end position="250"/>
    </location>
</feature>
<evidence type="ECO:0000256" key="6">
    <source>
        <dbReference type="SAM" id="Phobius"/>
    </source>
</evidence>
<comment type="subcellular location">
    <subcellularLocation>
        <location evidence="1">Cell membrane</location>
        <topology evidence="1">Multi-pass membrane protein</topology>
    </subcellularLocation>
</comment>
<keyword evidence="4 6" id="KW-1133">Transmembrane helix</keyword>
<reference evidence="8" key="1">
    <citation type="submission" date="2020-11" db="EMBL/GenBank/DDBJ databases">
        <title>Connecting structure to function with the recovery of over 1000 high-quality activated sludge metagenome-assembled genomes encoding full-length rRNA genes using long-read sequencing.</title>
        <authorList>
            <person name="Singleton C.M."/>
            <person name="Petriglieri F."/>
            <person name="Kristensen J.M."/>
            <person name="Kirkegaard R.H."/>
            <person name="Michaelsen T.Y."/>
            <person name="Andersen M.H."/>
            <person name="Karst S.M."/>
            <person name="Dueholm M.S."/>
            <person name="Nielsen P.H."/>
            <person name="Albertsen M."/>
        </authorList>
    </citation>
    <scope>NUCLEOTIDE SEQUENCE</scope>
    <source>
        <strain evidence="8">Fred_18-Q3-R57-64_BAT3C.431</strain>
    </source>
</reference>
<evidence type="ECO:0000259" key="7">
    <source>
        <dbReference type="Pfam" id="PF00482"/>
    </source>
</evidence>
<evidence type="ECO:0000313" key="8">
    <source>
        <dbReference type="EMBL" id="QQR92130.1"/>
    </source>
</evidence>
<keyword evidence="5 6" id="KW-0472">Membrane</keyword>
<evidence type="ECO:0000256" key="5">
    <source>
        <dbReference type="ARBA" id="ARBA00023136"/>
    </source>
</evidence>
<feature type="transmembrane region" description="Helical" evidence="6">
    <location>
        <begin position="49"/>
        <end position="76"/>
    </location>
</feature>
<dbReference type="EMBL" id="CP064981">
    <property type="protein sequence ID" value="QQR92130.1"/>
    <property type="molecule type" value="Genomic_DNA"/>
</dbReference>
<keyword evidence="2" id="KW-1003">Cell membrane</keyword>